<evidence type="ECO:0000313" key="5">
    <source>
        <dbReference type="Proteomes" id="UP000247702"/>
    </source>
</evidence>
<feature type="compositionally biased region" description="Basic and acidic residues" evidence="1">
    <location>
        <begin position="59"/>
        <end position="104"/>
    </location>
</feature>
<feature type="compositionally biased region" description="Acidic residues" evidence="1">
    <location>
        <begin position="44"/>
        <end position="58"/>
    </location>
</feature>
<feature type="region of interest" description="Disordered" evidence="1">
    <location>
        <begin position="135"/>
        <end position="204"/>
    </location>
</feature>
<sequence>MPPKKTTPYQFKKGLTYVKQVPNFLQGLTSHSNNYSDSGRLQEVNEDFNGEESSDEELNSTREEERPQIVVLKEGKHMSEKEVRSYLDSKTKSKEKDSSLVENKESDIDDDIPIVDEKTGKILFRKPKTKILNTNKSETVVGSHSRAKNESNMPIEAINEVIDGMKRKRDNEIENDKSGKKPKTTKKKSQKVKSHLSFNNDEIL</sequence>
<dbReference type="AlphaFoldDB" id="A0A2Z6RH76"/>
<feature type="compositionally biased region" description="Polar residues" evidence="1">
    <location>
        <begin position="27"/>
        <end position="39"/>
    </location>
</feature>
<dbReference type="PANTHER" id="PTHR31195">
    <property type="entry name" value="GEO02494P1"/>
    <property type="match status" value="1"/>
</dbReference>
<keyword evidence="5" id="KW-1185">Reference proteome</keyword>
<evidence type="ECO:0000313" key="4">
    <source>
        <dbReference type="EMBL" id="GES94357.1"/>
    </source>
</evidence>
<dbReference type="Proteomes" id="UP000615446">
    <property type="component" value="Unassembled WGS sequence"/>
</dbReference>
<dbReference type="Proteomes" id="UP000247702">
    <property type="component" value="Unassembled WGS sequence"/>
</dbReference>
<dbReference type="Pfam" id="PF15377">
    <property type="entry name" value="DUF4604"/>
    <property type="match status" value="1"/>
</dbReference>
<dbReference type="InterPro" id="IPR040219">
    <property type="entry name" value="KIAA1143-like"/>
</dbReference>
<reference evidence="3 5" key="1">
    <citation type="submission" date="2017-11" db="EMBL/GenBank/DDBJ databases">
        <title>The genome of Rhizophagus clarus HR1 reveals common genetic basis of auxotrophy among arbuscular mycorrhizal fungi.</title>
        <authorList>
            <person name="Kobayashi Y."/>
        </authorList>
    </citation>
    <scope>NUCLEOTIDE SEQUENCE [LARGE SCALE GENOMIC DNA]</scope>
    <source>
        <strain evidence="3 5">HR1</strain>
    </source>
</reference>
<dbReference type="EMBL" id="BLAL01000234">
    <property type="protein sequence ID" value="GES94357.1"/>
    <property type="molecule type" value="Genomic_DNA"/>
</dbReference>
<reference evidence="4" key="2">
    <citation type="submission" date="2019-10" db="EMBL/GenBank/DDBJ databases">
        <title>Conservation and host-specific expression of non-tandemly repeated heterogenous ribosome RNA gene in arbuscular mycorrhizal fungi.</title>
        <authorList>
            <person name="Maeda T."/>
            <person name="Kobayashi Y."/>
            <person name="Nakagawa T."/>
            <person name="Ezawa T."/>
            <person name="Yamaguchi K."/>
            <person name="Bino T."/>
            <person name="Nishimoto Y."/>
            <person name="Shigenobu S."/>
            <person name="Kawaguchi M."/>
        </authorList>
    </citation>
    <scope>NUCLEOTIDE SEQUENCE</scope>
    <source>
        <strain evidence="4">HR1</strain>
    </source>
</reference>
<feature type="domain" description="DUF4604" evidence="2">
    <location>
        <begin position="13"/>
        <end position="202"/>
    </location>
</feature>
<dbReference type="InterPro" id="IPR027911">
    <property type="entry name" value="DUF4604"/>
</dbReference>
<evidence type="ECO:0000313" key="3">
    <source>
        <dbReference type="EMBL" id="GBB91776.1"/>
    </source>
</evidence>
<evidence type="ECO:0000256" key="1">
    <source>
        <dbReference type="SAM" id="MobiDB-lite"/>
    </source>
</evidence>
<feature type="compositionally biased region" description="Basic and acidic residues" evidence="1">
    <location>
        <begin position="163"/>
        <end position="179"/>
    </location>
</feature>
<protein>
    <recommendedName>
        <fullName evidence="2">DUF4604 domain-containing protein</fullName>
    </recommendedName>
</protein>
<name>A0A2Z6RH76_9GLOM</name>
<proteinExistence type="predicted"/>
<accession>A0A2Z6RH76</accession>
<organism evidence="3 5">
    <name type="scientific">Rhizophagus clarus</name>
    <dbReference type="NCBI Taxonomy" id="94130"/>
    <lineage>
        <taxon>Eukaryota</taxon>
        <taxon>Fungi</taxon>
        <taxon>Fungi incertae sedis</taxon>
        <taxon>Mucoromycota</taxon>
        <taxon>Glomeromycotina</taxon>
        <taxon>Glomeromycetes</taxon>
        <taxon>Glomerales</taxon>
        <taxon>Glomeraceae</taxon>
        <taxon>Rhizophagus</taxon>
    </lineage>
</organism>
<dbReference type="EMBL" id="BEXD01001019">
    <property type="protein sequence ID" value="GBB91776.1"/>
    <property type="molecule type" value="Genomic_DNA"/>
</dbReference>
<dbReference type="OrthoDB" id="2553298at2759"/>
<gene>
    <name evidence="4" type="ORF">RCL2_002109300</name>
    <name evidence="3" type="ORF">RclHR1_19150003</name>
</gene>
<evidence type="ECO:0000259" key="2">
    <source>
        <dbReference type="Pfam" id="PF15377"/>
    </source>
</evidence>
<dbReference type="PANTHER" id="PTHR31195:SF2">
    <property type="entry name" value="GEO02494P1"/>
    <property type="match status" value="1"/>
</dbReference>
<feature type="region of interest" description="Disordered" evidence="1">
    <location>
        <begin position="27"/>
        <end position="104"/>
    </location>
</feature>
<comment type="caution">
    <text evidence="3">The sequence shown here is derived from an EMBL/GenBank/DDBJ whole genome shotgun (WGS) entry which is preliminary data.</text>
</comment>
<feature type="compositionally biased region" description="Basic residues" evidence="1">
    <location>
        <begin position="180"/>
        <end position="194"/>
    </location>
</feature>